<dbReference type="InterPro" id="IPR035983">
    <property type="entry name" value="Hect_E3_ubiquitin_ligase"/>
</dbReference>
<gene>
    <name evidence="8" type="primary">HUL5</name>
    <name evidence="8" type="ORF">LTR24_001130</name>
</gene>
<dbReference type="Pfam" id="PF00632">
    <property type="entry name" value="HECT"/>
    <property type="match status" value="1"/>
</dbReference>
<evidence type="ECO:0000256" key="3">
    <source>
        <dbReference type="ARBA" id="ARBA00022679"/>
    </source>
</evidence>
<dbReference type="PANTHER" id="PTHR45700">
    <property type="entry name" value="UBIQUITIN-PROTEIN LIGASE E3C"/>
    <property type="match status" value="1"/>
</dbReference>
<feature type="compositionally biased region" description="Basic and acidic residues" evidence="6">
    <location>
        <begin position="51"/>
        <end position="60"/>
    </location>
</feature>
<evidence type="ECO:0000256" key="6">
    <source>
        <dbReference type="SAM" id="MobiDB-lite"/>
    </source>
</evidence>
<dbReference type="PANTHER" id="PTHR45700:SF2">
    <property type="entry name" value="UBIQUITIN-PROTEIN LIGASE E3C"/>
    <property type="match status" value="1"/>
</dbReference>
<dbReference type="GO" id="GO:0061630">
    <property type="term" value="F:ubiquitin protein ligase activity"/>
    <property type="evidence" value="ECO:0007669"/>
    <property type="project" value="UniProtKB-EC"/>
</dbReference>
<feature type="region of interest" description="Disordered" evidence="6">
    <location>
        <begin position="1"/>
        <end position="60"/>
    </location>
</feature>
<dbReference type="InterPro" id="IPR044611">
    <property type="entry name" value="E3A/B/C-like"/>
</dbReference>
<dbReference type="SUPFAM" id="SSF56204">
    <property type="entry name" value="Hect, E3 ligase catalytic domain"/>
    <property type="match status" value="1"/>
</dbReference>
<comment type="caution">
    <text evidence="8">The sequence shown here is derived from an EMBL/GenBank/DDBJ whole genome shotgun (WGS) entry which is preliminary data.</text>
</comment>
<feature type="compositionally biased region" description="Polar residues" evidence="6">
    <location>
        <begin position="24"/>
        <end position="38"/>
    </location>
</feature>
<reference evidence="8 9" key="1">
    <citation type="submission" date="2023-08" db="EMBL/GenBank/DDBJ databases">
        <title>Black Yeasts Isolated from many extreme environments.</title>
        <authorList>
            <person name="Coleine C."/>
            <person name="Stajich J.E."/>
            <person name="Selbmann L."/>
        </authorList>
    </citation>
    <scope>NUCLEOTIDE SEQUENCE [LARGE SCALE GENOMIC DNA]</scope>
    <source>
        <strain evidence="8 9">CCFEE 5885</strain>
    </source>
</reference>
<feature type="compositionally biased region" description="Basic and acidic residues" evidence="6">
    <location>
        <begin position="90"/>
        <end position="110"/>
    </location>
</feature>
<dbReference type="GO" id="GO:0016874">
    <property type="term" value="F:ligase activity"/>
    <property type="evidence" value="ECO:0007669"/>
    <property type="project" value="UniProtKB-KW"/>
</dbReference>
<evidence type="ECO:0000256" key="5">
    <source>
        <dbReference type="PROSITE-ProRule" id="PRU00104"/>
    </source>
</evidence>
<dbReference type="PROSITE" id="PS50096">
    <property type="entry name" value="IQ"/>
    <property type="match status" value="1"/>
</dbReference>
<evidence type="ECO:0000259" key="7">
    <source>
        <dbReference type="PROSITE" id="PS50237"/>
    </source>
</evidence>
<organism evidence="8 9">
    <name type="scientific">Lithohypha guttulata</name>
    <dbReference type="NCBI Taxonomy" id="1690604"/>
    <lineage>
        <taxon>Eukaryota</taxon>
        <taxon>Fungi</taxon>
        <taxon>Dikarya</taxon>
        <taxon>Ascomycota</taxon>
        <taxon>Pezizomycotina</taxon>
        <taxon>Eurotiomycetes</taxon>
        <taxon>Chaetothyriomycetidae</taxon>
        <taxon>Chaetothyriales</taxon>
        <taxon>Trichomeriaceae</taxon>
        <taxon>Lithohypha</taxon>
    </lineage>
</organism>
<dbReference type="SMART" id="SM00119">
    <property type="entry name" value="HECTc"/>
    <property type="match status" value="1"/>
</dbReference>
<evidence type="ECO:0000256" key="1">
    <source>
        <dbReference type="ARBA" id="ARBA00000885"/>
    </source>
</evidence>
<dbReference type="CDD" id="cd00078">
    <property type="entry name" value="HECTc"/>
    <property type="match status" value="1"/>
</dbReference>
<protein>
    <recommendedName>
        <fullName evidence="2">HECT-type E3 ubiquitin transferase</fullName>
        <ecNumber evidence="2">2.3.2.26</ecNumber>
    </recommendedName>
</protein>
<feature type="domain" description="HECT" evidence="7">
    <location>
        <begin position="812"/>
        <end position="1192"/>
    </location>
</feature>
<dbReference type="Proteomes" id="UP001345013">
    <property type="component" value="Unassembled WGS sequence"/>
</dbReference>
<keyword evidence="4 5" id="KW-0833">Ubl conjugation pathway</keyword>
<dbReference type="Gene3D" id="3.90.1750.10">
    <property type="entry name" value="Hect, E3 ligase catalytic domains"/>
    <property type="match status" value="1"/>
</dbReference>
<keyword evidence="9" id="KW-1185">Reference proteome</keyword>
<evidence type="ECO:0000256" key="4">
    <source>
        <dbReference type="ARBA" id="ARBA00022786"/>
    </source>
</evidence>
<keyword evidence="8" id="KW-0436">Ligase</keyword>
<feature type="region of interest" description="Disordered" evidence="6">
    <location>
        <begin position="90"/>
        <end position="111"/>
    </location>
</feature>
<dbReference type="EC" id="2.3.2.26" evidence="2"/>
<dbReference type="Gene3D" id="3.30.2410.10">
    <property type="entry name" value="Hect, E3 ligase catalytic domain"/>
    <property type="match status" value="1"/>
</dbReference>
<sequence length="1192" mass="135582">MHTAFTGNTRRPRQVNLSGRRGNPWTTSPGAASSSQAPVGSHYAVAQAQAERARRAHDRDRLNAARNVQRVWRGHSCRTQQKQKWRDEWDANERTRLDQSDQIPYDKTESDTLAPSYHNGDALRYQMRLILSFLDTHESMDRWRLCYFGKSLAESWSLTEHSTLALIWNQYFTKLSRITAQAIARSESSAQRSLLLDLGVQILDKPIQLDYDAQFRSLNICSHADCSLHIPGQLSKYIQALLLRKDQAAYDAFIRHMLSSLQIKWYPQMVSYIAIASNQVKFCGSIKTVASELTNEGLLWVLANTVYIWRALSSDNKAIDWISAISEALSRCANDVAARIDVVDQPMKGTATQHNAAPLNDFIQYHIGILAGQDSVQEVMRTFRSTATTVAKVAKPLANYAVALLRAFPSRATNIRMWLYQNSPSSIVGGGATSTIQYLWKASQATSVFQLIRNDQRDVISVLTEAKPPSNQLGYQPPSTQEVSAWQEEWRIVLLFLELYTFILKLMDDEEFFAIDEDNIMRSSLSYQFRQGALPLLDVASLGNFLKHLAFSLYWNAADLAEYNDVEDTASISILFGQPQGVTHHSALRPTAKTLAGNDVSQSYMKGLATGLLRMLYERDSRRKFLPDNYWLMTKHFDMQGFIPAVVAEEERRHEAVEDGDIDEEEMEFEDAEKDESGVHIPTLGSLFNIRAPHMPRSQTSRQAEQLAKQRELARKRRQLQSLNPRLELLRNLPFFIPFDTRVQIFRRFVYRDQERRRNGYVEPDDWRMSVAATQARDLHGRHRGMDMISRHHADIQRGSVFDDAFDNFYGLGEELKEPIQISFIDQFGQPEAGIDGGGVTKEFLMSVTSEALDPRSEMPLFEENEQQYLYPKPTSLQQARAILVQDGTDPGSEGYNLAMRALMQRYEFLGRIVGKCMYEGILIDVNFAGFFLLKWALTGGTTSATTESSFRASINDLRDFDDQLYQGLLKLKNYTGDVESDFGLNFTVSDTFDADGKRVSLTTDLIPGGSNELVNNSNRLRYIDRIVRYRLQEQPRLITNAFLKGLGQIISPMWLAMFNQKELQKLVGGDNQEVDILDLRRNTQYGGVYVIGDDGVEHPTIAMFWKVLKEMKDEDRRKVLKFVTSTPRAPLLGFSYLNPKFSIRDSSEDASRLPSTSTCVNLLKLPRYADERTMREKLLYAVNSGAGFDLS</sequence>
<feature type="active site" description="Glycyl thioester intermediate" evidence="5">
    <location>
        <position position="1160"/>
    </location>
</feature>
<dbReference type="PROSITE" id="PS50237">
    <property type="entry name" value="HECT"/>
    <property type="match status" value="1"/>
</dbReference>
<accession>A0ABR0KLS9</accession>
<dbReference type="InterPro" id="IPR000569">
    <property type="entry name" value="HECT_dom"/>
</dbReference>
<keyword evidence="8" id="KW-0012">Acyltransferase</keyword>
<proteinExistence type="predicted"/>
<comment type="catalytic activity">
    <reaction evidence="1">
        <text>S-ubiquitinyl-[E2 ubiquitin-conjugating enzyme]-L-cysteine + [acceptor protein]-L-lysine = [E2 ubiquitin-conjugating enzyme]-L-cysteine + N(6)-ubiquitinyl-[acceptor protein]-L-lysine.</text>
        <dbReference type="EC" id="2.3.2.26"/>
    </reaction>
</comment>
<name>A0ABR0KLS9_9EURO</name>
<evidence type="ECO:0000313" key="8">
    <source>
        <dbReference type="EMBL" id="KAK5100065.1"/>
    </source>
</evidence>
<evidence type="ECO:0000313" key="9">
    <source>
        <dbReference type="Proteomes" id="UP001345013"/>
    </source>
</evidence>
<keyword evidence="3 8" id="KW-0808">Transferase</keyword>
<dbReference type="EMBL" id="JAVRRG010000008">
    <property type="protein sequence ID" value="KAK5100065.1"/>
    <property type="molecule type" value="Genomic_DNA"/>
</dbReference>
<evidence type="ECO:0000256" key="2">
    <source>
        <dbReference type="ARBA" id="ARBA00012485"/>
    </source>
</evidence>
<dbReference type="Gene3D" id="3.30.2160.10">
    <property type="entry name" value="Hect, E3 ligase catalytic domain"/>
    <property type="match status" value="1"/>
</dbReference>